<dbReference type="AlphaFoldDB" id="A8N475"/>
<comment type="caution">
    <text evidence="2">The sequence shown here is derived from an EMBL/GenBank/DDBJ whole genome shotgun (WGS) entry which is preliminary data.</text>
</comment>
<feature type="compositionally biased region" description="Polar residues" evidence="1">
    <location>
        <begin position="1"/>
        <end position="15"/>
    </location>
</feature>
<dbReference type="KEGG" id="cci:CC1G_11406"/>
<reference evidence="2 3" key="1">
    <citation type="journal article" date="2010" name="Proc. Natl. Acad. Sci. U.S.A.">
        <title>Insights into evolution of multicellular fungi from the assembled chromosomes of the mushroom Coprinopsis cinerea (Coprinus cinereus).</title>
        <authorList>
            <person name="Stajich J.E."/>
            <person name="Wilke S.K."/>
            <person name="Ahren D."/>
            <person name="Au C.H."/>
            <person name="Birren B.W."/>
            <person name="Borodovsky M."/>
            <person name="Burns C."/>
            <person name="Canback B."/>
            <person name="Casselton L.A."/>
            <person name="Cheng C.K."/>
            <person name="Deng J."/>
            <person name="Dietrich F.S."/>
            <person name="Fargo D.C."/>
            <person name="Farman M.L."/>
            <person name="Gathman A.C."/>
            <person name="Goldberg J."/>
            <person name="Guigo R."/>
            <person name="Hoegger P.J."/>
            <person name="Hooker J.B."/>
            <person name="Huggins A."/>
            <person name="James T.Y."/>
            <person name="Kamada T."/>
            <person name="Kilaru S."/>
            <person name="Kodira C."/>
            <person name="Kues U."/>
            <person name="Kupfer D."/>
            <person name="Kwan H.S."/>
            <person name="Lomsadze A."/>
            <person name="Li W."/>
            <person name="Lilly W.W."/>
            <person name="Ma L.J."/>
            <person name="Mackey A.J."/>
            <person name="Manning G."/>
            <person name="Martin F."/>
            <person name="Muraguchi H."/>
            <person name="Natvig D.O."/>
            <person name="Palmerini H."/>
            <person name="Ramesh M.A."/>
            <person name="Rehmeyer C.J."/>
            <person name="Roe B.A."/>
            <person name="Shenoy N."/>
            <person name="Stanke M."/>
            <person name="Ter-Hovhannisyan V."/>
            <person name="Tunlid A."/>
            <person name="Velagapudi R."/>
            <person name="Vision T.J."/>
            <person name="Zeng Q."/>
            <person name="Zolan M.E."/>
            <person name="Pukkila P.J."/>
        </authorList>
    </citation>
    <scope>NUCLEOTIDE SEQUENCE [LARGE SCALE GENOMIC DNA]</scope>
    <source>
        <strain evidence="3">Okayama-7 / 130 / ATCC MYA-4618 / FGSC 9003</strain>
    </source>
</reference>
<organism evidence="2 3">
    <name type="scientific">Coprinopsis cinerea (strain Okayama-7 / 130 / ATCC MYA-4618 / FGSC 9003)</name>
    <name type="common">Inky cap fungus</name>
    <name type="synonym">Hormographiella aspergillata</name>
    <dbReference type="NCBI Taxonomy" id="240176"/>
    <lineage>
        <taxon>Eukaryota</taxon>
        <taxon>Fungi</taxon>
        <taxon>Dikarya</taxon>
        <taxon>Basidiomycota</taxon>
        <taxon>Agaricomycotina</taxon>
        <taxon>Agaricomycetes</taxon>
        <taxon>Agaricomycetidae</taxon>
        <taxon>Agaricales</taxon>
        <taxon>Agaricineae</taxon>
        <taxon>Psathyrellaceae</taxon>
        <taxon>Coprinopsis</taxon>
    </lineage>
</organism>
<dbReference type="InParanoid" id="A8N475"/>
<dbReference type="InterPro" id="IPR036249">
    <property type="entry name" value="Thioredoxin-like_sf"/>
</dbReference>
<dbReference type="Pfam" id="PF13911">
    <property type="entry name" value="AhpC-TSA_2"/>
    <property type="match status" value="1"/>
</dbReference>
<dbReference type="EMBL" id="AACS02000001">
    <property type="protein sequence ID" value="EAU92121.2"/>
    <property type="molecule type" value="Genomic_DNA"/>
</dbReference>
<accession>A8N475</accession>
<dbReference type="PANTHER" id="PTHR28630:SF3">
    <property type="entry name" value="PEROXIREDOXIN-LIKE 2C"/>
    <property type="match status" value="1"/>
</dbReference>
<evidence type="ECO:0000256" key="1">
    <source>
        <dbReference type="SAM" id="MobiDB-lite"/>
    </source>
</evidence>
<dbReference type="VEuPathDB" id="FungiDB:CC1G_11406"/>
<dbReference type="Gene3D" id="3.40.30.10">
    <property type="entry name" value="Glutaredoxin"/>
    <property type="match status" value="1"/>
</dbReference>
<dbReference type="OrthoDB" id="40334at2759"/>
<dbReference type="Proteomes" id="UP000001861">
    <property type="component" value="Unassembled WGS sequence"/>
</dbReference>
<evidence type="ECO:0000313" key="3">
    <source>
        <dbReference type="Proteomes" id="UP000001861"/>
    </source>
</evidence>
<name>A8N475_COPC7</name>
<dbReference type="PANTHER" id="PTHR28630">
    <property type="match status" value="1"/>
</dbReference>
<protein>
    <recommendedName>
        <fullName evidence="4">Thioredoxin domain-containing protein</fullName>
    </recommendedName>
</protein>
<evidence type="ECO:0008006" key="4">
    <source>
        <dbReference type="Google" id="ProtNLM"/>
    </source>
</evidence>
<keyword evidence="3" id="KW-1185">Reference proteome</keyword>
<feature type="region of interest" description="Disordered" evidence="1">
    <location>
        <begin position="1"/>
        <end position="21"/>
    </location>
</feature>
<proteinExistence type="predicted"/>
<dbReference type="SUPFAM" id="SSF52833">
    <property type="entry name" value="Thioredoxin-like"/>
    <property type="match status" value="1"/>
</dbReference>
<dbReference type="eggNOG" id="KOG4498">
    <property type="taxonomic scope" value="Eukaryota"/>
</dbReference>
<dbReference type="OMA" id="ENGECTW"/>
<gene>
    <name evidence="2" type="ORF">CC1G_11406</name>
</gene>
<dbReference type="HOGENOM" id="CLU_035338_1_1_1"/>
<dbReference type="RefSeq" id="XP_001829670.2">
    <property type="nucleotide sequence ID" value="XM_001829618.2"/>
</dbReference>
<dbReference type="InterPro" id="IPR032801">
    <property type="entry name" value="PXL2A/B/C"/>
</dbReference>
<dbReference type="GeneID" id="6006103"/>
<sequence length="222" mass="24249">MAESSTPTESQNQAQFDAKSLPTDSAISSAASLSIFDKEGNKVNFGSLFEKKAAVVIFIRHFFCGSCQMYVEHVAKVPASNLEQAGVQIVVVGCGDWKAIPMYHETTGFTGPIYADPNRDLYFALGMTLQNLEMTPKGQPRPSYLANVPVVQNVLQSTWRALKHVGLVGKQGNISQLGGEFVFGPGQKCDFASRMRHTEDHVSVVELMKHAGVEYTENSQST</sequence>
<evidence type="ECO:0000313" key="2">
    <source>
        <dbReference type="EMBL" id="EAU92121.2"/>
    </source>
</evidence>
<dbReference type="CDD" id="cd02970">
    <property type="entry name" value="PRX_like2"/>
    <property type="match status" value="1"/>
</dbReference>